<dbReference type="EMBL" id="CP019894">
    <property type="protein sequence ID" value="ARB04127.1"/>
    <property type="molecule type" value="Genomic_DNA"/>
</dbReference>
<gene>
    <name evidence="2" type="ORF">B2G52_03810</name>
</gene>
<evidence type="ECO:0000313" key="2">
    <source>
        <dbReference type="EMBL" id="ARB04127.1"/>
    </source>
</evidence>
<organism evidence="2 3">
    <name type="scientific">Neisseria lactamica</name>
    <dbReference type="NCBI Taxonomy" id="486"/>
    <lineage>
        <taxon>Bacteria</taxon>
        <taxon>Pseudomonadati</taxon>
        <taxon>Pseudomonadota</taxon>
        <taxon>Betaproteobacteria</taxon>
        <taxon>Neisseriales</taxon>
        <taxon>Neisseriaceae</taxon>
        <taxon>Neisseria</taxon>
    </lineage>
</organism>
<accession>A0AAU8VDM3</accession>
<proteinExistence type="predicted"/>
<sequence length="71" mass="8228">MPEAANRQIAGRRRAARQTLRPVCRTNTPNLLIRPLFYATIKNQNQIFKTILKRLFRTKGRRASGKKGFCI</sequence>
<evidence type="ECO:0000313" key="3">
    <source>
        <dbReference type="Proteomes" id="UP000191249"/>
    </source>
</evidence>
<dbReference type="AlphaFoldDB" id="A0AAU8VDM3"/>
<protein>
    <submittedName>
        <fullName evidence="2">Uncharacterized protein</fullName>
    </submittedName>
</protein>
<name>A0AAU8VDM3_NEILA</name>
<evidence type="ECO:0000256" key="1">
    <source>
        <dbReference type="SAM" id="MobiDB-lite"/>
    </source>
</evidence>
<reference evidence="2 3" key="1">
    <citation type="submission" date="2017-03" db="EMBL/GenBank/DDBJ databases">
        <title>N. lactamica Y92-1009 whole genome sequence.</title>
        <authorList>
            <person name="Pandey A.K."/>
            <person name="Read R.C."/>
        </authorList>
    </citation>
    <scope>NUCLEOTIDE SEQUENCE [LARGE SCALE GENOMIC DNA]</scope>
    <source>
        <strain evidence="2 3">Y92-1009</strain>
    </source>
</reference>
<feature type="region of interest" description="Disordered" evidence="1">
    <location>
        <begin position="1"/>
        <end position="21"/>
    </location>
</feature>
<dbReference type="Proteomes" id="UP000191249">
    <property type="component" value="Chromosome"/>
</dbReference>